<reference evidence="5 6" key="1">
    <citation type="submission" date="2019-01" db="EMBL/GenBank/DDBJ databases">
        <title>Sequencing of cultivated peanut Arachis hypogaea provides insights into genome evolution and oil improvement.</title>
        <authorList>
            <person name="Chen X."/>
        </authorList>
    </citation>
    <scope>NUCLEOTIDE SEQUENCE [LARGE SCALE GENOMIC DNA]</scope>
    <source>
        <strain evidence="6">cv. Fuhuasheng</strain>
        <tissue evidence="5">Leaves</tissue>
    </source>
</reference>
<dbReference type="EMBL" id="SDMP01000011">
    <property type="protein sequence ID" value="RYR29831.1"/>
    <property type="molecule type" value="Genomic_DNA"/>
</dbReference>
<dbReference type="PANTHER" id="PTHR31875:SF24">
    <property type="entry name" value="PROTEIN DEHYDRATION-INDUCED 19 HOMOLOG 5"/>
    <property type="match status" value="1"/>
</dbReference>
<protein>
    <recommendedName>
        <fullName evidence="7">Drought induced 19 protein type zinc-binding domain-containing protein</fullName>
    </recommendedName>
</protein>
<sequence>MNFDLRSSVHHSAKHVSTVQASKLHSDDYSVFHYTDVDDDPQSHFRCPFCDFEIQVRVLCSNLEEEHCPDLKNVVCPVCDQNLGRDVISQFTHSNPRKWMWKSEIYNFWSGNSAMLGKKLAAMGNKQESMPDPLLSPFICNMPVPSSNDIHPNEDSSSSKKDLDIPDAKRSGTDAPRIGDEQDLQERKLMADFVQTLVLSTIL</sequence>
<dbReference type="Gramene" id="arahy.Tifrunner.gnm2.ann2.Ah11g261000.1">
    <property type="protein sequence ID" value="arahy.Tifrunner.gnm2.ann2.Ah11g261000.1-CDS"/>
    <property type="gene ID" value="arahy.Tifrunner.gnm2.ann2.Ah11g261000"/>
</dbReference>
<comment type="similarity">
    <text evidence="1">Belongs to the Di19 family.</text>
</comment>
<name>A0A445ATU1_ARAHY</name>
<dbReference type="Proteomes" id="UP000289738">
    <property type="component" value="Chromosome B01"/>
</dbReference>
<dbReference type="InterPro" id="IPR033347">
    <property type="entry name" value="Di19"/>
</dbReference>
<dbReference type="InterPro" id="IPR008598">
    <property type="entry name" value="Di19_Zn-bd"/>
</dbReference>
<dbReference type="OrthoDB" id="9049620at2759"/>
<evidence type="ECO:0000256" key="1">
    <source>
        <dbReference type="ARBA" id="ARBA00007109"/>
    </source>
</evidence>
<comment type="caution">
    <text evidence="5">The sequence shown here is derived from an EMBL/GenBank/DDBJ whole genome shotgun (WGS) entry which is preliminary data.</text>
</comment>
<evidence type="ECO:0000313" key="5">
    <source>
        <dbReference type="EMBL" id="RYR29831.1"/>
    </source>
</evidence>
<feature type="region of interest" description="Disordered" evidence="2">
    <location>
        <begin position="146"/>
        <end position="183"/>
    </location>
</feature>
<proteinExistence type="inferred from homology"/>
<dbReference type="InterPro" id="IPR027935">
    <property type="entry name" value="Di19_C"/>
</dbReference>
<dbReference type="Pfam" id="PF14571">
    <property type="entry name" value="Di19_C"/>
    <property type="match status" value="1"/>
</dbReference>
<evidence type="ECO:0008006" key="7">
    <source>
        <dbReference type="Google" id="ProtNLM"/>
    </source>
</evidence>
<gene>
    <name evidence="5" type="ORF">Ahy_B01g054387</name>
</gene>
<feature type="domain" description="Di19 C-terminal" evidence="4">
    <location>
        <begin position="125"/>
        <end position="202"/>
    </location>
</feature>
<evidence type="ECO:0000259" key="3">
    <source>
        <dbReference type="Pfam" id="PF05605"/>
    </source>
</evidence>
<dbReference type="STRING" id="3818.A0A445ATU1"/>
<accession>A0A445ATU1</accession>
<evidence type="ECO:0000259" key="4">
    <source>
        <dbReference type="Pfam" id="PF14571"/>
    </source>
</evidence>
<organism evidence="5 6">
    <name type="scientific">Arachis hypogaea</name>
    <name type="common">Peanut</name>
    <dbReference type="NCBI Taxonomy" id="3818"/>
    <lineage>
        <taxon>Eukaryota</taxon>
        <taxon>Viridiplantae</taxon>
        <taxon>Streptophyta</taxon>
        <taxon>Embryophyta</taxon>
        <taxon>Tracheophyta</taxon>
        <taxon>Spermatophyta</taxon>
        <taxon>Magnoliopsida</taxon>
        <taxon>eudicotyledons</taxon>
        <taxon>Gunneridae</taxon>
        <taxon>Pentapetalae</taxon>
        <taxon>rosids</taxon>
        <taxon>fabids</taxon>
        <taxon>Fabales</taxon>
        <taxon>Fabaceae</taxon>
        <taxon>Papilionoideae</taxon>
        <taxon>50 kb inversion clade</taxon>
        <taxon>dalbergioids sensu lato</taxon>
        <taxon>Dalbergieae</taxon>
        <taxon>Pterocarpus clade</taxon>
        <taxon>Arachis</taxon>
    </lineage>
</organism>
<dbReference type="PANTHER" id="PTHR31875">
    <property type="entry name" value="PROTEIN DEHYDRATION-INDUCED 19"/>
    <property type="match status" value="1"/>
</dbReference>
<evidence type="ECO:0000313" key="6">
    <source>
        <dbReference type="Proteomes" id="UP000289738"/>
    </source>
</evidence>
<evidence type="ECO:0000256" key="2">
    <source>
        <dbReference type="SAM" id="MobiDB-lite"/>
    </source>
</evidence>
<feature type="compositionally biased region" description="Basic and acidic residues" evidence="2">
    <location>
        <begin position="151"/>
        <end position="183"/>
    </location>
</feature>
<keyword evidence="6" id="KW-1185">Reference proteome</keyword>
<dbReference type="AlphaFoldDB" id="A0A445ATU1"/>
<dbReference type="Pfam" id="PF05605">
    <property type="entry name" value="zf-Di19"/>
    <property type="match status" value="1"/>
</dbReference>
<feature type="domain" description="Di19 zinc-binding" evidence="3">
    <location>
        <begin position="44"/>
        <end position="93"/>
    </location>
</feature>